<dbReference type="AlphaFoldDB" id="A0A0A8ZBI8"/>
<reference evidence="1" key="2">
    <citation type="journal article" date="2015" name="Data Brief">
        <title>Shoot transcriptome of the giant reed, Arundo donax.</title>
        <authorList>
            <person name="Barrero R.A."/>
            <person name="Guerrero F.D."/>
            <person name="Moolhuijzen P."/>
            <person name="Goolsby J.A."/>
            <person name="Tidwell J."/>
            <person name="Bellgard S.E."/>
            <person name="Bellgard M.I."/>
        </authorList>
    </citation>
    <scope>NUCLEOTIDE SEQUENCE</scope>
    <source>
        <tissue evidence="1">Shoot tissue taken approximately 20 cm above the soil surface</tissue>
    </source>
</reference>
<evidence type="ECO:0000313" key="1">
    <source>
        <dbReference type="EMBL" id="JAD35043.1"/>
    </source>
</evidence>
<proteinExistence type="predicted"/>
<accession>A0A0A8ZBI8</accession>
<organism evidence="1">
    <name type="scientific">Arundo donax</name>
    <name type="common">Giant reed</name>
    <name type="synonym">Donax arundinaceus</name>
    <dbReference type="NCBI Taxonomy" id="35708"/>
    <lineage>
        <taxon>Eukaryota</taxon>
        <taxon>Viridiplantae</taxon>
        <taxon>Streptophyta</taxon>
        <taxon>Embryophyta</taxon>
        <taxon>Tracheophyta</taxon>
        <taxon>Spermatophyta</taxon>
        <taxon>Magnoliopsida</taxon>
        <taxon>Liliopsida</taxon>
        <taxon>Poales</taxon>
        <taxon>Poaceae</taxon>
        <taxon>PACMAD clade</taxon>
        <taxon>Arundinoideae</taxon>
        <taxon>Arundineae</taxon>
        <taxon>Arundo</taxon>
    </lineage>
</organism>
<name>A0A0A8ZBI8_ARUDO</name>
<reference evidence="1" key="1">
    <citation type="submission" date="2014-09" db="EMBL/GenBank/DDBJ databases">
        <authorList>
            <person name="Magalhaes I.L.F."/>
            <person name="Oliveira U."/>
            <person name="Santos F.R."/>
            <person name="Vidigal T.H.D.A."/>
            <person name="Brescovit A.D."/>
            <person name="Santos A.J."/>
        </authorList>
    </citation>
    <scope>NUCLEOTIDE SEQUENCE</scope>
    <source>
        <tissue evidence="1">Shoot tissue taken approximately 20 cm above the soil surface</tissue>
    </source>
</reference>
<dbReference type="EMBL" id="GBRH01262852">
    <property type="protein sequence ID" value="JAD35043.1"/>
    <property type="molecule type" value="Transcribed_RNA"/>
</dbReference>
<sequence length="31" mass="3395">MDMTAWNPYRGTALLRLTSDGGGRLSTSPRL</sequence>
<protein>
    <submittedName>
        <fullName evidence="1">Uncharacterized protein</fullName>
    </submittedName>
</protein>